<dbReference type="EMBL" id="LR797813">
    <property type="protein sequence ID" value="CAB4240706.1"/>
    <property type="molecule type" value="Genomic_DNA"/>
</dbReference>
<sequence>MANNKISALTFATTPLAGTETLPIVQSSATTKVTVANLTAGRSVSVSDLTASTGNLIVGTSGKGLTTSGAFALGLGTNGSTSQVTINTAGVLSVVTNDALINGLTVGRGATSGGATNGSSTAVGIGTLGVNGSGIYNTGVGYQSLYTNAGGSGNVCAGVQTLYSNTSGNYNTAVGSGVPGVSGSALGSNTTGSYNTAIGNSSGTAITTGSSNVIIGGYTGSAAPISATGSNYVVFSDGAGNVRGYYDSTGNLIVPVAAKGVNFTANTPAAGMTSQLLNWYEEGTWTPADASGAGLTFTSVTAKYTRIGRQVTATVVLTYPTTASTAQAQISGLPFAASNFGQFILTNTVVIGGGSGLVAASGTTIALYIQTGASRTNVACSGATVNLTGTYFV</sequence>
<reference evidence="1" key="1">
    <citation type="submission" date="2020-05" db="EMBL/GenBank/DDBJ databases">
        <authorList>
            <person name="Chiriac C."/>
            <person name="Salcher M."/>
            <person name="Ghai R."/>
            <person name="Kavagutti S V."/>
        </authorList>
    </citation>
    <scope>NUCLEOTIDE SEQUENCE</scope>
</reference>
<protein>
    <submittedName>
        <fullName evidence="1">Uncharacterized protein</fullName>
    </submittedName>
</protein>
<organism evidence="1">
    <name type="scientific">uncultured Caudovirales phage</name>
    <dbReference type="NCBI Taxonomy" id="2100421"/>
    <lineage>
        <taxon>Viruses</taxon>
        <taxon>Duplodnaviria</taxon>
        <taxon>Heunggongvirae</taxon>
        <taxon>Uroviricota</taxon>
        <taxon>Caudoviricetes</taxon>
        <taxon>Peduoviridae</taxon>
        <taxon>Maltschvirus</taxon>
        <taxon>Maltschvirus maltsch</taxon>
    </lineage>
</organism>
<evidence type="ECO:0000313" key="1">
    <source>
        <dbReference type="EMBL" id="CAB4240706.1"/>
    </source>
</evidence>
<proteinExistence type="predicted"/>
<accession>A0A6J5T7U2</accession>
<gene>
    <name evidence="1" type="ORF">UFOVP39_62</name>
</gene>
<name>A0A6J5T7U2_9CAUD</name>